<dbReference type="CDD" id="cd02205">
    <property type="entry name" value="CBS_pair_SF"/>
    <property type="match status" value="2"/>
</dbReference>
<evidence type="ECO:0000313" key="5">
    <source>
        <dbReference type="Proteomes" id="UP000470772"/>
    </source>
</evidence>
<feature type="domain" description="CBS" evidence="3">
    <location>
        <begin position="200"/>
        <end position="257"/>
    </location>
</feature>
<dbReference type="PANTHER" id="PTHR43080:SF2">
    <property type="entry name" value="CBS DOMAIN-CONTAINING PROTEIN"/>
    <property type="match status" value="1"/>
</dbReference>
<dbReference type="RefSeq" id="WP_054838345.1">
    <property type="nucleotide sequence ID" value="NZ_BBBY01000008.1"/>
</dbReference>
<evidence type="ECO:0000256" key="2">
    <source>
        <dbReference type="PROSITE-ProRule" id="PRU00703"/>
    </source>
</evidence>
<dbReference type="SUPFAM" id="SSF54631">
    <property type="entry name" value="CBS-domain pair"/>
    <property type="match status" value="2"/>
</dbReference>
<keyword evidence="5" id="KW-1185">Reference proteome</keyword>
<accession>A0A6A9QPX4</accession>
<sequence length="269" mass="30365">MGLVREPITVRPYDTLLQTLKVMITDYVPKAIVSDEKGQPLGIVTQKDILKFIYYHGEKRSFSSIRVSEFMQKEFISVKEGLDYLEAANIFESKKVPMLVITSQEGKIIGMIIKSDLAGFYASKIRGLHKVKDYMTKDPIVVSTTESVYEVFRLMVERNLGRVILNDSEGKVEGIITTTDMLFVAPFLRGKSETKVEDLMNPDPFVVYEDEDLASAAKLMATRKIKSVPVINDNGRAVGIITTSDIVKALTSESVREYLYEIKMYTTSF</sequence>
<dbReference type="Proteomes" id="UP000470772">
    <property type="component" value="Unassembled WGS sequence"/>
</dbReference>
<comment type="caution">
    <text evidence="4">The sequence shown here is derived from an EMBL/GenBank/DDBJ whole genome shotgun (WGS) entry which is preliminary data.</text>
</comment>
<proteinExistence type="predicted"/>
<name>A0A6A9QPX4_SULME</name>
<evidence type="ECO:0000313" key="4">
    <source>
        <dbReference type="EMBL" id="MUN29335.1"/>
    </source>
</evidence>
<dbReference type="EMBL" id="WGGD01000005">
    <property type="protein sequence ID" value="MUN29335.1"/>
    <property type="molecule type" value="Genomic_DNA"/>
</dbReference>
<organism evidence="4 5">
    <name type="scientific">Sulfuracidifex metallicus DSM 6482 = JCM 9184</name>
    <dbReference type="NCBI Taxonomy" id="523847"/>
    <lineage>
        <taxon>Archaea</taxon>
        <taxon>Thermoproteota</taxon>
        <taxon>Thermoprotei</taxon>
        <taxon>Sulfolobales</taxon>
        <taxon>Sulfolobaceae</taxon>
        <taxon>Sulfuracidifex</taxon>
    </lineage>
</organism>
<dbReference type="InterPro" id="IPR051257">
    <property type="entry name" value="Diverse_CBS-Domain"/>
</dbReference>
<dbReference type="InterPro" id="IPR000644">
    <property type="entry name" value="CBS_dom"/>
</dbReference>
<dbReference type="PROSITE" id="PS51371">
    <property type="entry name" value="CBS"/>
    <property type="match status" value="4"/>
</dbReference>
<dbReference type="Gene3D" id="3.10.580.10">
    <property type="entry name" value="CBS-domain"/>
    <property type="match status" value="2"/>
</dbReference>
<dbReference type="PANTHER" id="PTHR43080">
    <property type="entry name" value="CBS DOMAIN-CONTAINING PROTEIN CBSX3, MITOCHONDRIAL"/>
    <property type="match status" value="1"/>
</dbReference>
<gene>
    <name evidence="4" type="ORF">GC250_07790</name>
</gene>
<evidence type="ECO:0000256" key="1">
    <source>
        <dbReference type="ARBA" id="ARBA00023122"/>
    </source>
</evidence>
<dbReference type="AlphaFoldDB" id="A0A6A9QPX4"/>
<dbReference type="SMART" id="SM00116">
    <property type="entry name" value="CBS"/>
    <property type="match status" value="4"/>
</dbReference>
<dbReference type="OrthoDB" id="8919at2157"/>
<protein>
    <submittedName>
        <fullName evidence="4">CBS domain-containing protein</fullName>
    </submittedName>
</protein>
<keyword evidence="1 2" id="KW-0129">CBS domain</keyword>
<evidence type="ECO:0000259" key="3">
    <source>
        <dbReference type="PROSITE" id="PS51371"/>
    </source>
</evidence>
<reference evidence="4 5" key="1">
    <citation type="submission" date="2019-10" db="EMBL/GenBank/DDBJ databases">
        <title>Sequencing and Assembly of Multiple Reported Metal-Biooxidizing Members of the Extremely Thermoacidophilic Archaeal Family Sulfolobaceae.</title>
        <authorList>
            <person name="Counts J.A."/>
            <person name="Kelly R.M."/>
        </authorList>
    </citation>
    <scope>NUCLEOTIDE SEQUENCE [LARGE SCALE GENOMIC DNA]</scope>
    <source>
        <strain evidence="4 5">DSM 6482</strain>
    </source>
</reference>
<feature type="domain" description="CBS" evidence="3">
    <location>
        <begin position="3"/>
        <end position="60"/>
    </location>
</feature>
<feature type="domain" description="CBS" evidence="3">
    <location>
        <begin position="135"/>
        <end position="193"/>
    </location>
</feature>
<dbReference type="Pfam" id="PF00571">
    <property type="entry name" value="CBS"/>
    <property type="match status" value="4"/>
</dbReference>
<feature type="domain" description="CBS" evidence="3">
    <location>
        <begin position="71"/>
        <end position="131"/>
    </location>
</feature>
<dbReference type="InterPro" id="IPR046342">
    <property type="entry name" value="CBS_dom_sf"/>
</dbReference>